<evidence type="ECO:0000313" key="2">
    <source>
        <dbReference type="EMBL" id="MDC7226898.1"/>
    </source>
</evidence>
<proteinExistence type="predicted"/>
<organism evidence="2 3">
    <name type="scientific">Candidatus Thalassospirochaeta sargassi</name>
    <dbReference type="NCBI Taxonomy" id="3119039"/>
    <lineage>
        <taxon>Bacteria</taxon>
        <taxon>Pseudomonadati</taxon>
        <taxon>Spirochaetota</taxon>
        <taxon>Spirochaetia</taxon>
        <taxon>Spirochaetales</taxon>
        <taxon>Spirochaetaceae</taxon>
        <taxon>Candidatus Thalassospirochaeta</taxon>
    </lineage>
</organism>
<protein>
    <submittedName>
        <fullName evidence="2">Universal stress protein</fullName>
    </submittedName>
</protein>
<evidence type="ECO:0000259" key="1">
    <source>
        <dbReference type="Pfam" id="PF00582"/>
    </source>
</evidence>
<dbReference type="Pfam" id="PF00582">
    <property type="entry name" value="Usp"/>
    <property type="match status" value="1"/>
</dbReference>
<dbReference type="InterPro" id="IPR006016">
    <property type="entry name" value="UspA"/>
</dbReference>
<gene>
    <name evidence="2" type="ORF">PQJ61_09060</name>
</gene>
<dbReference type="AlphaFoldDB" id="A0AAJ1IFK9"/>
<name>A0AAJ1IFK9_9SPIO</name>
<sequence length="141" mass="16021">MVKRILIAIDDQAPDACLVGKGIELARQLDAELGLTDIARLSVGYIEAGIYPTDLEDIDRQRAEKTVERIKEQYPDIDFAEFESVGDPVEELRTIITDWKPDMLVVGHHKHSIIQRLSENNKERRIINQLNIPVVVFPCDS</sequence>
<evidence type="ECO:0000313" key="3">
    <source>
        <dbReference type="Proteomes" id="UP001221217"/>
    </source>
</evidence>
<feature type="domain" description="UspA" evidence="1">
    <location>
        <begin position="1"/>
        <end position="138"/>
    </location>
</feature>
<reference evidence="2 3" key="1">
    <citation type="submission" date="2022-12" db="EMBL/GenBank/DDBJ databases">
        <title>Metagenome assembled genome from gulf of manar.</title>
        <authorList>
            <person name="Kohli P."/>
            <person name="Pk S."/>
            <person name="Venkata Ramana C."/>
            <person name="Sasikala C."/>
        </authorList>
    </citation>
    <scope>NUCLEOTIDE SEQUENCE [LARGE SCALE GENOMIC DNA]</scope>
    <source>
        <strain evidence="2">JB008</strain>
    </source>
</reference>
<dbReference type="SUPFAM" id="SSF52402">
    <property type="entry name" value="Adenine nucleotide alpha hydrolases-like"/>
    <property type="match status" value="1"/>
</dbReference>
<dbReference type="EMBL" id="JAQQAL010000019">
    <property type="protein sequence ID" value="MDC7226898.1"/>
    <property type="molecule type" value="Genomic_DNA"/>
</dbReference>
<comment type="caution">
    <text evidence="2">The sequence shown here is derived from an EMBL/GenBank/DDBJ whole genome shotgun (WGS) entry which is preliminary data.</text>
</comment>
<dbReference type="Gene3D" id="3.40.50.620">
    <property type="entry name" value="HUPs"/>
    <property type="match status" value="1"/>
</dbReference>
<dbReference type="InterPro" id="IPR014729">
    <property type="entry name" value="Rossmann-like_a/b/a_fold"/>
</dbReference>
<dbReference type="Proteomes" id="UP001221217">
    <property type="component" value="Unassembled WGS sequence"/>
</dbReference>
<accession>A0AAJ1IFK9</accession>